<feature type="region of interest" description="Disordered" evidence="1">
    <location>
        <begin position="17"/>
        <end position="38"/>
    </location>
</feature>
<dbReference type="Proteomes" id="UP000006762">
    <property type="component" value="Unassembled WGS sequence"/>
</dbReference>
<organism evidence="2 3">
    <name type="scientific">Celeribacter baekdonensis B30</name>
    <dbReference type="NCBI Taxonomy" id="1208323"/>
    <lineage>
        <taxon>Bacteria</taxon>
        <taxon>Pseudomonadati</taxon>
        <taxon>Pseudomonadota</taxon>
        <taxon>Alphaproteobacteria</taxon>
        <taxon>Rhodobacterales</taxon>
        <taxon>Roseobacteraceae</taxon>
        <taxon>Celeribacter</taxon>
    </lineage>
</organism>
<reference evidence="2 3" key="1">
    <citation type="submission" date="2012-09" db="EMBL/GenBank/DDBJ databases">
        <title>Celeribacter baekdonensis B30 Genome Sequencing.</title>
        <authorList>
            <person name="Wang W."/>
        </authorList>
    </citation>
    <scope>NUCLEOTIDE SEQUENCE [LARGE SCALE GENOMIC DNA]</scope>
    <source>
        <strain evidence="2 3">B30</strain>
    </source>
</reference>
<comment type="caution">
    <text evidence="2">The sequence shown here is derived from an EMBL/GenBank/DDBJ whole genome shotgun (WGS) entry which is preliminary data.</text>
</comment>
<gene>
    <name evidence="2" type="ORF">B30_18922</name>
</gene>
<proteinExistence type="predicted"/>
<dbReference type="EMBL" id="AMRK01000015">
    <property type="protein sequence ID" value="EKE68210.1"/>
    <property type="molecule type" value="Genomic_DNA"/>
</dbReference>
<evidence type="ECO:0000313" key="2">
    <source>
        <dbReference type="EMBL" id="EKE68210.1"/>
    </source>
</evidence>
<dbReference type="PATRIC" id="fig|1208323.3.peg.3905"/>
<dbReference type="STRING" id="1208323.B30_18922"/>
<evidence type="ECO:0000256" key="1">
    <source>
        <dbReference type="SAM" id="MobiDB-lite"/>
    </source>
</evidence>
<keyword evidence="3" id="KW-1185">Reference proteome</keyword>
<evidence type="ECO:0000313" key="3">
    <source>
        <dbReference type="Proteomes" id="UP000006762"/>
    </source>
</evidence>
<sequence>MMSAELTCKLHERFSDGAFSRMPSGSGREMGRRSTKNRGCPLPQHLKIGLLAAAILMALCMRSDAQETLSAAAIEDRIIGHAFHGRKGILSVSLQYGTDGTVTMRSPLGTGTGRWTISGARLCVKLETGPRKADECLTFATEPDGSYRASNGMRLIPVE</sequence>
<dbReference type="eggNOG" id="ENOG5033P9E">
    <property type="taxonomic scope" value="Bacteria"/>
</dbReference>
<name>K2JSX1_9RHOB</name>
<protein>
    <submittedName>
        <fullName evidence="2">Uncharacterized protein</fullName>
    </submittedName>
</protein>
<dbReference type="RefSeq" id="WP_009573810.1">
    <property type="nucleotide sequence ID" value="NZ_AMRK01000015.1"/>
</dbReference>
<accession>K2JSX1</accession>
<dbReference type="AlphaFoldDB" id="K2JSX1"/>